<dbReference type="InterPro" id="IPR012349">
    <property type="entry name" value="Split_barrel_FMN-bd"/>
</dbReference>
<dbReference type="PROSITE" id="PS51384">
    <property type="entry name" value="FAD_FR"/>
    <property type="match status" value="1"/>
</dbReference>
<dbReference type="Gene3D" id="2.40.30.10">
    <property type="entry name" value="Translation factors"/>
    <property type="match status" value="1"/>
</dbReference>
<accession>A0A517L8Z5</accession>
<reference evidence="2 3" key="1">
    <citation type="submission" date="2019-07" db="EMBL/GenBank/DDBJ databases">
        <title>Finished genome of Venturia effusa.</title>
        <authorList>
            <person name="Young C.A."/>
            <person name="Cox M.P."/>
            <person name="Ganley A.R.D."/>
            <person name="David W.J."/>
        </authorList>
    </citation>
    <scope>NUCLEOTIDE SEQUENCE [LARGE SCALE GENOMIC DNA]</scope>
    <source>
        <strain evidence="3">albino</strain>
    </source>
</reference>
<dbReference type="Gene3D" id="2.30.110.10">
    <property type="entry name" value="Electron Transport, Fmn-binding Protein, Chain A"/>
    <property type="match status" value="1"/>
</dbReference>
<evidence type="ECO:0000313" key="2">
    <source>
        <dbReference type="EMBL" id="QDS72105.1"/>
    </source>
</evidence>
<sequence length="603" mass="66033">MASISFAQPWHPGEQLMHKMTNVPEYDNPTSYALTPQAAYMLQSAPLLAIGTLDSDLRPWVALWGGESGFAKPLGGGLVGVRADIDARYDPVVEAFIPKTKRKDGEVVRSEGEGNIFAGLTINLMTRKRVKIAGRMIAGAVGEEDEMGNGEIQAAVRIEQSLGNCPKYLNHKDIRPAPMHSELVSTSLKLTSEGIALLAKADLFFISSSQENKDMDTNHRGGPPGFVRVVSNNEDGAEIIYPEYSGNRLYQTLGNLVVTPRAGLVIPDFETGDVLYLTGDTEVLVGKDAEAMLPRSNLAVKIKITGARFVKQGLSFRGIPGEYSPYNPAVRTLPSEGSIAAQIKKTNNTAKLLERTDITPTISRYRFALTNPVSYKAGQWVALDFSEELDIGYSHMRDDDPKSLNDDFIRTFTVSSPPLGTASTPHDEFEMTIRRAGSVTTFLAKQNPRNALEVPLRGFGGEFVIETSVPAGIVPFIAGGVGITPLLGQLSHIDSGKLRLFWTIGITDIDLVLDVFKKQEPLAAKSTIFLTGHSVPVKQQQQQQQKIQTVADHGATVHLRRPEESDFANVEAEKWYLCAGLSLRGQLLKWLQGRTVVYESFDY</sequence>
<dbReference type="AlphaFoldDB" id="A0A517L8Z5"/>
<dbReference type="InterPro" id="IPR017938">
    <property type="entry name" value="Riboflavin_synthase-like_b-brl"/>
</dbReference>
<organism evidence="2 3">
    <name type="scientific">Venturia effusa</name>
    <dbReference type="NCBI Taxonomy" id="50376"/>
    <lineage>
        <taxon>Eukaryota</taxon>
        <taxon>Fungi</taxon>
        <taxon>Dikarya</taxon>
        <taxon>Ascomycota</taxon>
        <taxon>Pezizomycotina</taxon>
        <taxon>Dothideomycetes</taxon>
        <taxon>Pleosporomycetidae</taxon>
        <taxon>Venturiales</taxon>
        <taxon>Venturiaceae</taxon>
        <taxon>Venturia</taxon>
    </lineage>
</organism>
<evidence type="ECO:0000313" key="3">
    <source>
        <dbReference type="Proteomes" id="UP000316270"/>
    </source>
</evidence>
<dbReference type="PANTHER" id="PTHR42815">
    <property type="entry name" value="FAD-BINDING, PUTATIVE (AFU_ORTHOLOGUE AFUA_6G07600)-RELATED"/>
    <property type="match status" value="1"/>
</dbReference>
<feature type="domain" description="FAD-binding FR-type" evidence="1">
    <location>
        <begin position="345"/>
        <end position="466"/>
    </location>
</feature>
<dbReference type="GO" id="GO:0016491">
    <property type="term" value="F:oxidoreductase activity"/>
    <property type="evidence" value="ECO:0007669"/>
    <property type="project" value="InterPro"/>
</dbReference>
<protein>
    <recommendedName>
        <fullName evidence="1">FAD-binding FR-type domain-containing protein</fullName>
    </recommendedName>
</protein>
<evidence type="ECO:0000259" key="1">
    <source>
        <dbReference type="PROSITE" id="PS51384"/>
    </source>
</evidence>
<name>A0A517L8Z5_9PEZI</name>
<dbReference type="OrthoDB" id="436496at2759"/>
<proteinExistence type="predicted"/>
<dbReference type="PANTHER" id="PTHR42815:SF2">
    <property type="entry name" value="FAD-BINDING, PUTATIVE (AFU_ORTHOLOGUE AFUA_6G07600)-RELATED"/>
    <property type="match status" value="1"/>
</dbReference>
<keyword evidence="3" id="KW-1185">Reference proteome</keyword>
<dbReference type="EMBL" id="CP042191">
    <property type="protein sequence ID" value="QDS72105.1"/>
    <property type="molecule type" value="Genomic_DNA"/>
</dbReference>
<dbReference type="SUPFAM" id="SSF63380">
    <property type="entry name" value="Riboflavin synthase domain-like"/>
    <property type="match status" value="1"/>
</dbReference>
<dbReference type="Proteomes" id="UP000316270">
    <property type="component" value="Chromosome 7"/>
</dbReference>
<gene>
    <name evidence="2" type="ORF">FKW77_003540</name>
</gene>
<dbReference type="InterPro" id="IPR017927">
    <property type="entry name" value="FAD-bd_FR_type"/>
</dbReference>
<dbReference type="STRING" id="50376.A0A517L8Z5"/>